<name>A0ACC2VM13_9TREE</name>
<evidence type="ECO:0000313" key="2">
    <source>
        <dbReference type="Proteomes" id="UP001241377"/>
    </source>
</evidence>
<dbReference type="EMBL" id="JASBWR010000068">
    <property type="protein sequence ID" value="KAJ9099656.1"/>
    <property type="molecule type" value="Genomic_DNA"/>
</dbReference>
<comment type="caution">
    <text evidence="1">The sequence shown here is derived from an EMBL/GenBank/DDBJ whole genome shotgun (WGS) entry which is preliminary data.</text>
</comment>
<gene>
    <name evidence="1" type="ORF">QFC19_005895</name>
</gene>
<protein>
    <submittedName>
        <fullName evidence="1">Uncharacterized protein</fullName>
    </submittedName>
</protein>
<dbReference type="Proteomes" id="UP001241377">
    <property type="component" value="Unassembled WGS sequence"/>
</dbReference>
<proteinExistence type="predicted"/>
<accession>A0ACC2VM13</accession>
<keyword evidence="2" id="KW-1185">Reference proteome</keyword>
<sequence>MNPFIEPQTPPRSSKNRPQVHISDISCSTQETLFPQTPNKKEKSHLQTPSTLSHSKRVRNFLQTPSSVQKSNGNFLASPDPTPYKSPRKTHRRRKSHVSEAEVGLFETPARDSSFGLFLPTPSTVGSGRKSGTARPHLKPPPVSIEAIAALNDNLHFEDDSDDATTTQYSDVFSLPPKQASFIFSSNLKAQPKMAYEPESPSKGHRKMPMTPRKQMIDDELINEWHGKSRNDTFIADEVEVNELRAQRKELTNPFVSVPGSSSRLTHVPKSDVDYSTHAEYINSRTGEKKVVELLERQRQIRPKKLDFSSV</sequence>
<reference evidence="1" key="1">
    <citation type="submission" date="2023-04" db="EMBL/GenBank/DDBJ databases">
        <title>Draft Genome sequencing of Naganishia species isolated from polar environments using Oxford Nanopore Technology.</title>
        <authorList>
            <person name="Leo P."/>
            <person name="Venkateswaran K."/>
        </authorList>
    </citation>
    <scope>NUCLEOTIDE SEQUENCE</scope>
    <source>
        <strain evidence="1">MNA-CCFEE 5261</strain>
    </source>
</reference>
<organism evidence="1 2">
    <name type="scientific">Naganishia cerealis</name>
    <dbReference type="NCBI Taxonomy" id="610337"/>
    <lineage>
        <taxon>Eukaryota</taxon>
        <taxon>Fungi</taxon>
        <taxon>Dikarya</taxon>
        <taxon>Basidiomycota</taxon>
        <taxon>Agaricomycotina</taxon>
        <taxon>Tremellomycetes</taxon>
        <taxon>Filobasidiales</taxon>
        <taxon>Filobasidiaceae</taxon>
        <taxon>Naganishia</taxon>
    </lineage>
</organism>
<evidence type="ECO:0000313" key="1">
    <source>
        <dbReference type="EMBL" id="KAJ9099656.1"/>
    </source>
</evidence>